<keyword evidence="9" id="KW-0407">Ion channel</keyword>
<accession>A0A6N1VDL1</accession>
<evidence type="ECO:0000256" key="8">
    <source>
        <dbReference type="ARBA" id="ARBA00023214"/>
    </source>
</evidence>
<evidence type="ECO:0000256" key="10">
    <source>
        <dbReference type="PROSITE-ProRule" id="PRU00703"/>
    </source>
</evidence>
<dbReference type="EMBL" id="CP054836">
    <property type="protein sequence ID" value="QKV17249.1"/>
    <property type="molecule type" value="Genomic_DNA"/>
</dbReference>
<dbReference type="SUPFAM" id="SSF81340">
    <property type="entry name" value="Clc chloride channel"/>
    <property type="match status" value="1"/>
</dbReference>
<evidence type="ECO:0000256" key="9">
    <source>
        <dbReference type="ARBA" id="ARBA00023303"/>
    </source>
</evidence>
<dbReference type="InterPro" id="IPR000644">
    <property type="entry name" value="CBS_dom"/>
</dbReference>
<evidence type="ECO:0000259" key="12">
    <source>
        <dbReference type="PROSITE" id="PS51371"/>
    </source>
</evidence>
<evidence type="ECO:0000313" key="13">
    <source>
        <dbReference type="EMBL" id="QKV17249.1"/>
    </source>
</evidence>
<dbReference type="Pfam" id="PF00654">
    <property type="entry name" value="Voltage_CLC"/>
    <property type="match status" value="1"/>
</dbReference>
<keyword evidence="4 11" id="KW-1133">Transmembrane helix</keyword>
<feature type="transmembrane region" description="Helical" evidence="11">
    <location>
        <begin position="208"/>
        <end position="227"/>
    </location>
</feature>
<dbReference type="InterPro" id="IPR014743">
    <property type="entry name" value="Cl-channel_core"/>
</dbReference>
<dbReference type="RefSeq" id="WP_175275145.1">
    <property type="nucleotide sequence ID" value="NZ_CP054836.1"/>
</dbReference>
<evidence type="ECO:0000256" key="1">
    <source>
        <dbReference type="ARBA" id="ARBA00004141"/>
    </source>
</evidence>
<dbReference type="CDD" id="cd00400">
    <property type="entry name" value="Voltage_gated_ClC"/>
    <property type="match status" value="1"/>
</dbReference>
<keyword evidence="8" id="KW-0868">Chloride</keyword>
<dbReference type="InterPro" id="IPR001807">
    <property type="entry name" value="ClC"/>
</dbReference>
<keyword evidence="5" id="KW-0406">Ion transport</keyword>
<evidence type="ECO:0000256" key="5">
    <source>
        <dbReference type="ARBA" id="ARBA00023065"/>
    </source>
</evidence>
<evidence type="ECO:0000256" key="4">
    <source>
        <dbReference type="ARBA" id="ARBA00022989"/>
    </source>
</evidence>
<keyword evidence="2" id="KW-0813">Transport</keyword>
<protein>
    <submittedName>
        <fullName evidence="13">Chloride channel protein</fullName>
    </submittedName>
</protein>
<feature type="transmembrane region" description="Helical" evidence="11">
    <location>
        <begin position="281"/>
        <end position="300"/>
    </location>
</feature>
<dbReference type="Pfam" id="PF00571">
    <property type="entry name" value="CBS"/>
    <property type="match status" value="1"/>
</dbReference>
<evidence type="ECO:0000256" key="3">
    <source>
        <dbReference type="ARBA" id="ARBA00022692"/>
    </source>
</evidence>
<dbReference type="GO" id="GO:0005254">
    <property type="term" value="F:chloride channel activity"/>
    <property type="evidence" value="ECO:0007669"/>
    <property type="project" value="UniProtKB-KW"/>
</dbReference>
<evidence type="ECO:0000256" key="2">
    <source>
        <dbReference type="ARBA" id="ARBA00022448"/>
    </source>
</evidence>
<feature type="domain" description="CBS" evidence="12">
    <location>
        <begin position="476"/>
        <end position="537"/>
    </location>
</feature>
<name>A0A6N1VDL1_9HYPH</name>
<proteinExistence type="predicted"/>
<feature type="transmembrane region" description="Helical" evidence="11">
    <location>
        <begin position="173"/>
        <end position="196"/>
    </location>
</feature>
<feature type="transmembrane region" description="Helical" evidence="11">
    <location>
        <begin position="76"/>
        <end position="98"/>
    </location>
</feature>
<dbReference type="InterPro" id="IPR050368">
    <property type="entry name" value="ClC-type_chloride_channel"/>
</dbReference>
<evidence type="ECO:0000256" key="11">
    <source>
        <dbReference type="SAM" id="Phobius"/>
    </source>
</evidence>
<keyword evidence="10" id="KW-0129">CBS domain</keyword>
<keyword evidence="7" id="KW-0869">Chloride channel</keyword>
<organism evidence="13 14">
    <name type="scientific">Oricola thermophila</name>
    <dbReference type="NCBI Taxonomy" id="2742145"/>
    <lineage>
        <taxon>Bacteria</taxon>
        <taxon>Pseudomonadati</taxon>
        <taxon>Pseudomonadota</taxon>
        <taxon>Alphaproteobacteria</taxon>
        <taxon>Hyphomicrobiales</taxon>
        <taxon>Ahrensiaceae</taxon>
        <taxon>Oricola</taxon>
    </lineage>
</organism>
<evidence type="ECO:0000256" key="7">
    <source>
        <dbReference type="ARBA" id="ARBA00023173"/>
    </source>
</evidence>
<feature type="transmembrane region" description="Helical" evidence="11">
    <location>
        <begin position="247"/>
        <end position="269"/>
    </location>
</feature>
<feature type="transmembrane region" description="Helical" evidence="11">
    <location>
        <begin position="376"/>
        <end position="396"/>
    </location>
</feature>
<dbReference type="PROSITE" id="PS51371">
    <property type="entry name" value="CBS"/>
    <property type="match status" value="1"/>
</dbReference>
<dbReference type="PANTHER" id="PTHR43427">
    <property type="entry name" value="CHLORIDE CHANNEL PROTEIN CLC-E"/>
    <property type="match status" value="1"/>
</dbReference>
<dbReference type="InterPro" id="IPR046342">
    <property type="entry name" value="CBS_dom_sf"/>
</dbReference>
<keyword evidence="14" id="KW-1185">Reference proteome</keyword>
<dbReference type="AlphaFoldDB" id="A0A6N1VDL1"/>
<feature type="transmembrane region" description="Helical" evidence="11">
    <location>
        <begin position="351"/>
        <end position="370"/>
    </location>
</feature>
<dbReference type="SUPFAM" id="SSF54631">
    <property type="entry name" value="CBS-domain pair"/>
    <property type="match status" value="1"/>
</dbReference>
<dbReference type="PRINTS" id="PR00762">
    <property type="entry name" value="CLCHANNEL"/>
</dbReference>
<feature type="transmembrane region" description="Helical" evidence="11">
    <location>
        <begin position="320"/>
        <end position="339"/>
    </location>
</feature>
<comment type="subcellular location">
    <subcellularLocation>
        <location evidence="1">Membrane</location>
        <topology evidence="1">Multi-pass membrane protein</topology>
    </subcellularLocation>
</comment>
<sequence>MIETFKRIPAIVASWIRPNVDTFLSTGQPKIWALSLIIGAGVGMAAILFREAIGLVQLLWLGTRTEEVLTAARNIAWYWIFLAPVAGGAVVGALLHLLNAKRTGGVADVIEARAMAGRPLDFRDGILSAIVTAVSLGAGASAGREGPVVHLGATLASVIGHRRKLPEWCVRTLLAAGVASAVSASFNAPIAGVLFAHEVILQHYAFRSFVPIVIASTAGTVLSRLWFDEATAFFVPAYQITSYWEFPAFALLGVVSAIVAVLFQFSLIAADYVARNVQLPLFLRPVIGGMAVGAIAVFFPHVLGVGYQVTDQALWSQLPLHLLLVLIVAKSIATAITLASRFGGGVFSPSLYLGAMTGGAFGLIAGSVFPDMASSGGLYAILGMGAVAGAVIGAPISTTVMVFELTGGYTLSIALLLTVAIAYGINQAIHGHSYFHWQLEMRGLFIHEGPHRSLTRAKRVMDFMDLLEPDAEPVNLAEDDGTPVLRPSDTLERALRLFDSHGVSRLPVCDEGDPRRVIGWADQVRALRYFNKALIDASIEEHR</sequence>
<gene>
    <name evidence="13" type="ORF">HTY61_01595</name>
</gene>
<dbReference type="GO" id="GO:0034707">
    <property type="term" value="C:chloride channel complex"/>
    <property type="evidence" value="ECO:0007669"/>
    <property type="project" value="UniProtKB-KW"/>
</dbReference>
<keyword evidence="3 11" id="KW-0812">Transmembrane</keyword>
<evidence type="ECO:0000256" key="6">
    <source>
        <dbReference type="ARBA" id="ARBA00023136"/>
    </source>
</evidence>
<feature type="transmembrane region" description="Helical" evidence="11">
    <location>
        <begin position="31"/>
        <end position="56"/>
    </location>
</feature>
<reference evidence="13 14" key="1">
    <citation type="submission" date="2020-06" db="EMBL/GenBank/DDBJ databases">
        <title>Oricola thermophila sp. nov. isolated from a tidal sediments.</title>
        <authorList>
            <person name="Kwon K.K."/>
            <person name="Yang S.-H."/>
            <person name="Park M.-J."/>
        </authorList>
    </citation>
    <scope>NUCLEOTIDE SEQUENCE [LARGE SCALE GENOMIC DNA]</scope>
    <source>
        <strain evidence="13 14">MEBiC13590</strain>
    </source>
</reference>
<dbReference type="Gene3D" id="1.10.3080.10">
    <property type="entry name" value="Clc chloride channel"/>
    <property type="match status" value="1"/>
</dbReference>
<dbReference type="PANTHER" id="PTHR43427:SF6">
    <property type="entry name" value="CHLORIDE CHANNEL PROTEIN CLC-E"/>
    <property type="match status" value="1"/>
</dbReference>
<feature type="transmembrane region" description="Helical" evidence="11">
    <location>
        <begin position="408"/>
        <end position="425"/>
    </location>
</feature>
<evidence type="ECO:0000313" key="14">
    <source>
        <dbReference type="Proteomes" id="UP000509367"/>
    </source>
</evidence>
<keyword evidence="6 11" id="KW-0472">Membrane</keyword>
<dbReference type="KEGG" id="orm:HTY61_01595"/>
<dbReference type="Proteomes" id="UP000509367">
    <property type="component" value="Chromosome"/>
</dbReference>